<keyword evidence="1" id="KW-1133">Transmembrane helix</keyword>
<feature type="transmembrane region" description="Helical" evidence="1">
    <location>
        <begin position="68"/>
        <end position="87"/>
    </location>
</feature>
<sequence length="134" mass="14682">MPAPGTFGALWGLPLLWIYGMLPGDLWWWTVAIAMLAVGVPVCGRAARDLQRKDPGPVVWDEFATVPLVFAFVAPSSPWLVLLGFALHRVFDISKPWPCRQLESQPGGWGIMLDDVVAAFYAAAVLWAIRHLGG</sequence>
<dbReference type="CDD" id="cd06971">
    <property type="entry name" value="PgpA"/>
    <property type="match status" value="1"/>
</dbReference>
<organism evidence="3 4">
    <name type="scientific">Aeoliella mucimassa</name>
    <dbReference type="NCBI Taxonomy" id="2527972"/>
    <lineage>
        <taxon>Bacteria</taxon>
        <taxon>Pseudomonadati</taxon>
        <taxon>Planctomycetota</taxon>
        <taxon>Planctomycetia</taxon>
        <taxon>Pirellulales</taxon>
        <taxon>Lacipirellulaceae</taxon>
        <taxon>Aeoliella</taxon>
    </lineage>
</organism>
<dbReference type="KEGG" id="amuc:Pan181_01540"/>
<dbReference type="InterPro" id="IPR036681">
    <property type="entry name" value="PgpA-like_sf"/>
</dbReference>
<reference evidence="3 4" key="1">
    <citation type="submission" date="2019-02" db="EMBL/GenBank/DDBJ databases">
        <title>Deep-cultivation of Planctomycetes and their phenomic and genomic characterization uncovers novel biology.</title>
        <authorList>
            <person name="Wiegand S."/>
            <person name="Jogler M."/>
            <person name="Boedeker C."/>
            <person name="Pinto D."/>
            <person name="Vollmers J."/>
            <person name="Rivas-Marin E."/>
            <person name="Kohn T."/>
            <person name="Peeters S.H."/>
            <person name="Heuer A."/>
            <person name="Rast P."/>
            <person name="Oberbeckmann S."/>
            <person name="Bunk B."/>
            <person name="Jeske O."/>
            <person name="Meyerdierks A."/>
            <person name="Storesund J.E."/>
            <person name="Kallscheuer N."/>
            <person name="Luecker S."/>
            <person name="Lage O.M."/>
            <person name="Pohl T."/>
            <person name="Merkel B.J."/>
            <person name="Hornburger P."/>
            <person name="Mueller R.-W."/>
            <person name="Bruemmer F."/>
            <person name="Labrenz M."/>
            <person name="Spormann A.M."/>
            <person name="Op den Camp H."/>
            <person name="Overmann J."/>
            <person name="Amann R."/>
            <person name="Jetten M.S.M."/>
            <person name="Mascher T."/>
            <person name="Medema M.H."/>
            <person name="Devos D.P."/>
            <person name="Kaster A.-K."/>
            <person name="Ovreas L."/>
            <person name="Rohde M."/>
            <person name="Galperin M.Y."/>
            <person name="Jogler C."/>
        </authorList>
    </citation>
    <scope>NUCLEOTIDE SEQUENCE [LARGE SCALE GENOMIC DNA]</scope>
    <source>
        <strain evidence="3 4">Pan181</strain>
    </source>
</reference>
<keyword evidence="4" id="KW-1185">Reference proteome</keyword>
<dbReference type="InterPro" id="IPR007686">
    <property type="entry name" value="YutG/PgpA"/>
</dbReference>
<dbReference type="SUPFAM" id="SSF101307">
    <property type="entry name" value="YutG-like"/>
    <property type="match status" value="1"/>
</dbReference>
<dbReference type="GO" id="GO:0006629">
    <property type="term" value="P:lipid metabolic process"/>
    <property type="evidence" value="ECO:0007669"/>
    <property type="project" value="InterPro"/>
</dbReference>
<dbReference type="PANTHER" id="PTHR36305">
    <property type="entry name" value="PHOSPHATIDYLGLYCEROPHOSPHATASE A"/>
    <property type="match status" value="1"/>
</dbReference>
<feature type="domain" description="YutG/PgpA" evidence="2">
    <location>
        <begin position="2"/>
        <end position="129"/>
    </location>
</feature>
<evidence type="ECO:0000313" key="3">
    <source>
        <dbReference type="EMBL" id="QDU53975.1"/>
    </source>
</evidence>
<dbReference type="Proteomes" id="UP000315750">
    <property type="component" value="Chromosome"/>
</dbReference>
<evidence type="ECO:0000256" key="1">
    <source>
        <dbReference type="SAM" id="Phobius"/>
    </source>
</evidence>
<keyword evidence="3" id="KW-0378">Hydrolase</keyword>
<dbReference type="EC" id="3.1.3.27" evidence="3"/>
<dbReference type="InterPro" id="IPR026037">
    <property type="entry name" value="PgpA"/>
</dbReference>
<evidence type="ECO:0000259" key="2">
    <source>
        <dbReference type="Pfam" id="PF04608"/>
    </source>
</evidence>
<dbReference type="Pfam" id="PF04608">
    <property type="entry name" value="PgpA"/>
    <property type="match status" value="1"/>
</dbReference>
<evidence type="ECO:0000313" key="4">
    <source>
        <dbReference type="Proteomes" id="UP000315750"/>
    </source>
</evidence>
<gene>
    <name evidence="3" type="primary">pgpA</name>
    <name evidence="3" type="ORF">Pan181_01540</name>
</gene>
<protein>
    <submittedName>
        <fullName evidence="3">Phosphatidylglycerophosphatase A</fullName>
        <ecNumber evidence="3">3.1.3.27</ecNumber>
    </submittedName>
</protein>
<keyword evidence="1" id="KW-0472">Membrane</keyword>
<dbReference type="PANTHER" id="PTHR36305:SF1">
    <property type="entry name" value="PHOSPHATIDYLGLYCEROPHOSPHATASE A"/>
    <property type="match status" value="1"/>
</dbReference>
<feature type="transmembrane region" description="Helical" evidence="1">
    <location>
        <begin position="107"/>
        <end position="129"/>
    </location>
</feature>
<proteinExistence type="predicted"/>
<dbReference type="PIRSF" id="PIRSF006162">
    <property type="entry name" value="PgpA"/>
    <property type="match status" value="1"/>
</dbReference>
<accession>A0A518AGW9</accession>
<dbReference type="GO" id="GO:0008962">
    <property type="term" value="F:phosphatidylglycerophosphatase activity"/>
    <property type="evidence" value="ECO:0007669"/>
    <property type="project" value="UniProtKB-EC"/>
</dbReference>
<feature type="transmembrane region" description="Helical" evidence="1">
    <location>
        <begin position="26"/>
        <end position="47"/>
    </location>
</feature>
<keyword evidence="1" id="KW-0812">Transmembrane</keyword>
<dbReference type="EMBL" id="CP036278">
    <property type="protein sequence ID" value="QDU53975.1"/>
    <property type="molecule type" value="Genomic_DNA"/>
</dbReference>
<name>A0A518AGW9_9BACT</name>
<dbReference type="AlphaFoldDB" id="A0A518AGW9"/>